<protein>
    <submittedName>
        <fullName evidence="9">ABC transporter permease</fullName>
    </submittedName>
</protein>
<evidence type="ECO:0000256" key="7">
    <source>
        <dbReference type="SAM" id="Phobius"/>
    </source>
</evidence>
<comment type="similarity">
    <text evidence="6">Belongs to the ABC-4 integral membrane protein family.</text>
</comment>
<dbReference type="InterPro" id="IPR050250">
    <property type="entry name" value="Macrolide_Exporter_MacB"/>
</dbReference>
<evidence type="ECO:0000259" key="8">
    <source>
        <dbReference type="Pfam" id="PF02687"/>
    </source>
</evidence>
<feature type="domain" description="ABC3 transporter permease C-terminal" evidence="8">
    <location>
        <begin position="239"/>
        <end position="358"/>
    </location>
</feature>
<accession>A0ABS1L3R4</accession>
<dbReference type="InterPro" id="IPR003838">
    <property type="entry name" value="ABC3_permease_C"/>
</dbReference>
<feature type="transmembrane region" description="Helical" evidence="7">
    <location>
        <begin position="769"/>
        <end position="789"/>
    </location>
</feature>
<reference evidence="9 10" key="1">
    <citation type="submission" date="2021-01" db="EMBL/GenBank/DDBJ databases">
        <title>Genome seq and assembly of Nocardiodes sp. G10.</title>
        <authorList>
            <person name="Chhetri G."/>
        </authorList>
    </citation>
    <scope>NUCLEOTIDE SEQUENCE [LARGE SCALE GENOMIC DNA]</scope>
    <source>
        <strain evidence="9 10">G10</strain>
    </source>
</reference>
<feature type="transmembrane region" description="Helical" evidence="7">
    <location>
        <begin position="459"/>
        <end position="480"/>
    </location>
</feature>
<evidence type="ECO:0000256" key="4">
    <source>
        <dbReference type="ARBA" id="ARBA00022989"/>
    </source>
</evidence>
<dbReference type="RefSeq" id="WP_201932662.1">
    <property type="nucleotide sequence ID" value="NZ_JAERSG010000001.1"/>
</dbReference>
<organism evidence="9 10">
    <name type="scientific">Nocardioides baculatus</name>
    <dbReference type="NCBI Taxonomy" id="2801337"/>
    <lineage>
        <taxon>Bacteria</taxon>
        <taxon>Bacillati</taxon>
        <taxon>Actinomycetota</taxon>
        <taxon>Actinomycetes</taxon>
        <taxon>Propionibacteriales</taxon>
        <taxon>Nocardioidaceae</taxon>
        <taxon>Nocardioides</taxon>
    </lineage>
</organism>
<evidence type="ECO:0000256" key="2">
    <source>
        <dbReference type="ARBA" id="ARBA00022475"/>
    </source>
</evidence>
<dbReference type="Pfam" id="PF02687">
    <property type="entry name" value="FtsX"/>
    <property type="match status" value="2"/>
</dbReference>
<dbReference type="Proteomes" id="UP000636918">
    <property type="component" value="Unassembled WGS sequence"/>
</dbReference>
<sequence length="806" mass="83001">MRGVLLASLRHHTRRYVAASVAVVIGVAFVVVTGMLTGATRSGLTADVGAPVVGVDHVVGVDDARDAVRLMDGAAEDGVPALVLGYAMEPVSRDGVQLSRSADIAEASLRPGLQWQEVEDGRTAAAADEAVADVNAAKRVGVVVGDVLRIGSGRAATEVEVVGLVDSPAAMGADLYVPWPTLERFRDTLWADAVAWGGSTEVAERLVPGASVQDRDTWVAERQKEISRGVDVIAVLALVFVAIAFFVAVLVIANTFSILFAQRMREFALLRCVGVTPRELRRSVRVEALVVGATASAVGVAVGALGGLGLVALVRLWFDDMGAAALDPRWVVGAAATGVLVTLAAAWLPTRQVTRVPPLAALRPDTGPDVRARAGRLRVALALLCVGSGSGLLALAVTTGSLASVVVMLSGGMIAFVGVLLLGPWLVPALLTGASRLLGTGPVRRLAAGNAVRNPRRTATTAASLLVGVTLTTAILTGLASSRTGLDEAMDTDYPLDVTLTAVDAPLDDQLVERTAAVDGVADIATLDGVLASVDGEALTVAGVDGRPDVVRGPTDLSPPDGTILLSLDVVDSWPRRVADRVLESQRIALRVDGREHVLDVRLGPEWGQAGLVSVATLAELTADPRPVATWVRATPGADAEDLDGDLAALAGNQAVLGGGYGDRAWVDLQVDITTGAVVGLLGIAVLIALIGIGNTLGLSVLERSRENALLRAMGLTRRQLRRAMAVEGLLLSTVATVLGTAIGLVFAWVGVRVMISPVVEGVTMRIPVGQLAAIALVAAVAGLAACVLPARRAARVTPAAGLALD</sequence>
<proteinExistence type="inferred from homology"/>
<evidence type="ECO:0000256" key="6">
    <source>
        <dbReference type="ARBA" id="ARBA00038076"/>
    </source>
</evidence>
<keyword evidence="2" id="KW-1003">Cell membrane</keyword>
<evidence type="ECO:0000313" key="9">
    <source>
        <dbReference type="EMBL" id="MBL0746325.1"/>
    </source>
</evidence>
<dbReference type="EMBL" id="JAERSG010000001">
    <property type="protein sequence ID" value="MBL0746325.1"/>
    <property type="molecule type" value="Genomic_DNA"/>
</dbReference>
<evidence type="ECO:0000313" key="10">
    <source>
        <dbReference type="Proteomes" id="UP000636918"/>
    </source>
</evidence>
<feature type="transmembrane region" description="Helical" evidence="7">
    <location>
        <begin position="288"/>
        <end position="318"/>
    </location>
</feature>
<feature type="domain" description="ABC3 transporter permease C-terminal" evidence="8">
    <location>
        <begin position="681"/>
        <end position="799"/>
    </location>
</feature>
<dbReference type="PANTHER" id="PTHR30572:SF4">
    <property type="entry name" value="ABC TRANSPORTER PERMEASE YTRF"/>
    <property type="match status" value="1"/>
</dbReference>
<feature type="transmembrane region" description="Helical" evidence="7">
    <location>
        <begin position="232"/>
        <end position="261"/>
    </location>
</feature>
<gene>
    <name evidence="9" type="ORF">JI751_01765</name>
</gene>
<evidence type="ECO:0000256" key="5">
    <source>
        <dbReference type="ARBA" id="ARBA00023136"/>
    </source>
</evidence>
<dbReference type="PANTHER" id="PTHR30572">
    <property type="entry name" value="MEMBRANE COMPONENT OF TRANSPORTER-RELATED"/>
    <property type="match status" value="1"/>
</dbReference>
<feature type="transmembrane region" description="Helical" evidence="7">
    <location>
        <begin position="16"/>
        <end position="36"/>
    </location>
</feature>
<name>A0ABS1L3R4_9ACTN</name>
<feature type="transmembrane region" description="Helical" evidence="7">
    <location>
        <begin position="723"/>
        <end position="749"/>
    </location>
</feature>
<feature type="transmembrane region" description="Helical" evidence="7">
    <location>
        <begin position="330"/>
        <end position="348"/>
    </location>
</feature>
<evidence type="ECO:0000256" key="3">
    <source>
        <dbReference type="ARBA" id="ARBA00022692"/>
    </source>
</evidence>
<feature type="transmembrane region" description="Helical" evidence="7">
    <location>
        <begin position="413"/>
        <end position="438"/>
    </location>
</feature>
<keyword evidence="3 7" id="KW-0812">Transmembrane</keyword>
<feature type="transmembrane region" description="Helical" evidence="7">
    <location>
        <begin position="381"/>
        <end position="407"/>
    </location>
</feature>
<comment type="subcellular location">
    <subcellularLocation>
        <location evidence="1">Cell membrane</location>
        <topology evidence="1">Multi-pass membrane protein</topology>
    </subcellularLocation>
</comment>
<evidence type="ECO:0000256" key="1">
    <source>
        <dbReference type="ARBA" id="ARBA00004651"/>
    </source>
</evidence>
<comment type="caution">
    <text evidence="9">The sequence shown here is derived from an EMBL/GenBank/DDBJ whole genome shotgun (WGS) entry which is preliminary data.</text>
</comment>
<keyword evidence="5 7" id="KW-0472">Membrane</keyword>
<feature type="transmembrane region" description="Helical" evidence="7">
    <location>
        <begin position="677"/>
        <end position="702"/>
    </location>
</feature>
<keyword evidence="4 7" id="KW-1133">Transmembrane helix</keyword>
<keyword evidence="10" id="KW-1185">Reference proteome</keyword>